<dbReference type="SMART" id="SM00482">
    <property type="entry name" value="POLAc"/>
    <property type="match status" value="1"/>
</dbReference>
<dbReference type="SUPFAM" id="SSF47807">
    <property type="entry name" value="5' to 3' exonuclease, C-terminal subdomain"/>
    <property type="match status" value="1"/>
</dbReference>
<comment type="catalytic activity">
    <reaction evidence="14">
        <text>DNA(n) + a 2'-deoxyribonucleoside 5'-triphosphate = DNA(n+1) + diphosphate</text>
        <dbReference type="Rhea" id="RHEA:22508"/>
        <dbReference type="Rhea" id="RHEA-COMP:17339"/>
        <dbReference type="Rhea" id="RHEA-COMP:17340"/>
        <dbReference type="ChEBI" id="CHEBI:33019"/>
        <dbReference type="ChEBI" id="CHEBI:61560"/>
        <dbReference type="ChEBI" id="CHEBI:173112"/>
        <dbReference type="EC" id="2.7.7.7"/>
    </reaction>
</comment>
<evidence type="ECO:0000256" key="6">
    <source>
        <dbReference type="ARBA" id="ARBA00022705"/>
    </source>
</evidence>
<dbReference type="PANTHER" id="PTHR10133">
    <property type="entry name" value="DNA POLYMERASE I"/>
    <property type="match status" value="1"/>
</dbReference>
<dbReference type="Pfam" id="PF00476">
    <property type="entry name" value="DNA_pol_A"/>
    <property type="match status" value="1"/>
</dbReference>
<evidence type="ECO:0000256" key="12">
    <source>
        <dbReference type="ARBA" id="ARBA00023125"/>
    </source>
</evidence>
<dbReference type="InterPro" id="IPR020046">
    <property type="entry name" value="5-3_exonucl_a-hlix_arch_N"/>
</dbReference>
<keyword evidence="6" id="KW-0235">DNA replication</keyword>
<dbReference type="AlphaFoldDB" id="A0A420W8T9"/>
<dbReference type="InterPro" id="IPR002421">
    <property type="entry name" value="5-3_exonuclease"/>
</dbReference>
<evidence type="ECO:0000256" key="10">
    <source>
        <dbReference type="ARBA" id="ARBA00022839"/>
    </source>
</evidence>
<dbReference type="InterPro" id="IPR008918">
    <property type="entry name" value="HhH2"/>
</dbReference>
<dbReference type="InterPro" id="IPR036397">
    <property type="entry name" value="RNaseH_sf"/>
</dbReference>
<keyword evidence="12" id="KW-0238">DNA-binding</keyword>
<dbReference type="GO" id="GO:0003677">
    <property type="term" value="F:DNA binding"/>
    <property type="evidence" value="ECO:0007669"/>
    <property type="project" value="UniProtKB-KW"/>
</dbReference>
<dbReference type="GO" id="GO:0006302">
    <property type="term" value="P:double-strand break repair"/>
    <property type="evidence" value="ECO:0007669"/>
    <property type="project" value="TreeGrafter"/>
</dbReference>
<feature type="domain" description="DNA-directed DNA polymerase family A palm" evidence="16">
    <location>
        <begin position="602"/>
        <end position="804"/>
    </location>
</feature>
<dbReference type="GO" id="GO:0008409">
    <property type="term" value="F:5'-3' exonuclease activity"/>
    <property type="evidence" value="ECO:0007669"/>
    <property type="project" value="InterPro"/>
</dbReference>
<dbReference type="Gene3D" id="1.20.1060.10">
    <property type="entry name" value="Taq DNA Polymerase, Chain T, domain 4"/>
    <property type="match status" value="1"/>
</dbReference>
<keyword evidence="11" id="KW-0239">DNA-directed DNA polymerase</keyword>
<evidence type="ECO:0000259" key="16">
    <source>
        <dbReference type="SMART" id="SM00482"/>
    </source>
</evidence>
<dbReference type="PROSITE" id="PS00447">
    <property type="entry name" value="DNA_POLYMERASE_A"/>
    <property type="match status" value="1"/>
</dbReference>
<evidence type="ECO:0000256" key="4">
    <source>
        <dbReference type="ARBA" id="ARBA00022679"/>
    </source>
</evidence>
<evidence type="ECO:0000256" key="8">
    <source>
        <dbReference type="ARBA" id="ARBA00022763"/>
    </source>
</evidence>
<dbReference type="InterPro" id="IPR002298">
    <property type="entry name" value="DNA_polymerase_A"/>
</dbReference>
<evidence type="ECO:0000313" key="17">
    <source>
        <dbReference type="EMBL" id="RKQ63741.1"/>
    </source>
</evidence>
<keyword evidence="4" id="KW-0808">Transferase</keyword>
<keyword evidence="18" id="KW-1185">Reference proteome</keyword>
<name>A0A420W8T9_9BACT</name>
<sequence length="837" mass="95957">MNKRVFLFDGTGMAYRAFYAIRNLSTSKGFPTNAIFGFIRIFLKLLKDFKPEYAAVAFDVGKKTFRNEILKSYKANRKPTPDAFKVQLPYIKKFLKCLGIKVLEVEGYEADDVIATLADKLSKEGFEVFIVTSDKDMRQLIGENVKVISISHRGSQKLYDLEKFKKEYGIEPWQIPEVFGLSGDQIDNIPGVPGIGEKTAVKLIREFGNLEELYKNLEKLTPKRRETLKKFKEQAFLSRELAKVKKDVPVEISPEELKVKPPDGKCLSELLTELEMRSTAKELKKIFPNLELKGSEIEKGKEKDLTEILKLLAPKDLFSQPAGGLIVRGDEAILSAGKYFTVIPLKEVLPKLKERGRVKLYTFNLKDIYHNCGQEMRELPLFDISLGYYLLNPLLKDYSPENLLKEHLKSAELPPLKEISHHVISLGQITEEKLKKEGLYKLYREIEEPLSYVLYRMEKRGVLFDREYLETFGKELREEAERIEEKIYQIAREAFNLNSPKQLAKILFEKLGLKPLKRTKSGYSTDVETLTTLALEGHRIAQLLLIYRKLTKIEGTFVKGILKYVDSQGRVHTKFLQTATATGRLSSAEPNLQNLPVSDEISKKVRHAVISPEGYKLVWADYSQVELRILAHLSGDERLIEAFRKGEDIHSETAKHLFEVKEVDERMRRVAKTVNFGIIYGMSPHGLSERLGIPLKEAEEFIEKYFKNFPKVKEFIDSTLDEAYRKGFVTTLFGRKRPLPELKDRNYHVRSFGKRAAVNAVIQGTAADVMKLAMIKLDRELQSTDSFMVLQVHDEIVVETPQEKEEETKRLVREVMEGVVKLSVPLSVSVVSGNRWE</sequence>
<evidence type="ECO:0000313" key="18">
    <source>
        <dbReference type="Proteomes" id="UP000280881"/>
    </source>
</evidence>
<evidence type="ECO:0000256" key="1">
    <source>
        <dbReference type="ARBA" id="ARBA00007705"/>
    </source>
</evidence>
<dbReference type="Pfam" id="PF02739">
    <property type="entry name" value="5_3_exonuc_N"/>
    <property type="match status" value="1"/>
</dbReference>
<evidence type="ECO:0000256" key="2">
    <source>
        <dbReference type="ARBA" id="ARBA00012417"/>
    </source>
</evidence>
<evidence type="ECO:0000256" key="9">
    <source>
        <dbReference type="ARBA" id="ARBA00022801"/>
    </source>
</evidence>
<dbReference type="GO" id="GO:0003887">
    <property type="term" value="F:DNA-directed DNA polymerase activity"/>
    <property type="evidence" value="ECO:0007669"/>
    <property type="project" value="UniProtKB-KW"/>
</dbReference>
<dbReference type="EMBL" id="RBIE01000001">
    <property type="protein sequence ID" value="RKQ63741.1"/>
    <property type="molecule type" value="Genomic_DNA"/>
</dbReference>
<proteinExistence type="inferred from homology"/>
<dbReference type="CDD" id="cd08637">
    <property type="entry name" value="DNA_pol_A_pol_I_C"/>
    <property type="match status" value="1"/>
</dbReference>
<dbReference type="Gene3D" id="3.40.50.1010">
    <property type="entry name" value="5'-nuclease"/>
    <property type="match status" value="1"/>
</dbReference>
<dbReference type="CDD" id="cd09859">
    <property type="entry name" value="PIN_53EXO"/>
    <property type="match status" value="1"/>
</dbReference>
<evidence type="ECO:0000256" key="11">
    <source>
        <dbReference type="ARBA" id="ARBA00022932"/>
    </source>
</evidence>
<gene>
    <name evidence="17" type="ORF">C7457_0621</name>
</gene>
<feature type="domain" description="5'-3' exonuclease" evidence="15">
    <location>
        <begin position="3"/>
        <end position="260"/>
    </location>
</feature>
<dbReference type="FunFam" id="1.20.1060.10:FF:000001">
    <property type="entry name" value="DNA polymerase I"/>
    <property type="match status" value="1"/>
</dbReference>
<dbReference type="EC" id="2.7.7.7" evidence="2"/>
<keyword evidence="9" id="KW-0378">Hydrolase</keyword>
<dbReference type="InterPro" id="IPR020045">
    <property type="entry name" value="DNA_polI_H3TH"/>
</dbReference>
<keyword evidence="8" id="KW-0227">DNA damage</keyword>
<accession>A0A420W8T9</accession>
<dbReference type="SMART" id="SM00475">
    <property type="entry name" value="53EXOc"/>
    <property type="match status" value="1"/>
</dbReference>
<dbReference type="SUPFAM" id="SSF88723">
    <property type="entry name" value="PIN domain-like"/>
    <property type="match status" value="1"/>
</dbReference>
<dbReference type="PANTHER" id="PTHR10133:SF27">
    <property type="entry name" value="DNA POLYMERASE NU"/>
    <property type="match status" value="1"/>
</dbReference>
<dbReference type="Gene3D" id="1.10.150.20">
    <property type="entry name" value="5' to 3' exonuclease, C-terminal subdomain"/>
    <property type="match status" value="2"/>
</dbReference>
<dbReference type="FunFam" id="1.10.150.20:FF:000002">
    <property type="entry name" value="DNA polymerase I"/>
    <property type="match status" value="1"/>
</dbReference>
<dbReference type="InterPro" id="IPR036279">
    <property type="entry name" value="5-3_exonuclease_C_sf"/>
</dbReference>
<protein>
    <recommendedName>
        <fullName evidence="3">DNA polymerase I</fullName>
        <ecNumber evidence="2">2.7.7.7</ecNumber>
    </recommendedName>
</protein>
<dbReference type="InterPro" id="IPR029060">
    <property type="entry name" value="PIN-like_dom_sf"/>
</dbReference>
<dbReference type="CDD" id="cd09898">
    <property type="entry name" value="H3TH_53EXO"/>
    <property type="match status" value="1"/>
</dbReference>
<dbReference type="SMART" id="SM00279">
    <property type="entry name" value="HhH2"/>
    <property type="match status" value="1"/>
</dbReference>
<dbReference type="SUPFAM" id="SSF56672">
    <property type="entry name" value="DNA/RNA polymerases"/>
    <property type="match status" value="1"/>
</dbReference>
<dbReference type="InterPro" id="IPR019760">
    <property type="entry name" value="DNA-dir_DNA_pol_A_CS"/>
</dbReference>
<dbReference type="FunFam" id="3.40.50.1010:FF:000001">
    <property type="entry name" value="DNA polymerase I"/>
    <property type="match status" value="1"/>
</dbReference>
<evidence type="ECO:0000256" key="3">
    <source>
        <dbReference type="ARBA" id="ARBA00020311"/>
    </source>
</evidence>
<keyword evidence="10" id="KW-0269">Exonuclease</keyword>
<evidence type="ECO:0000259" key="15">
    <source>
        <dbReference type="SMART" id="SM00475"/>
    </source>
</evidence>
<organism evidence="17 18">
    <name type="scientific">Thermovibrio guaymasensis</name>
    <dbReference type="NCBI Taxonomy" id="240167"/>
    <lineage>
        <taxon>Bacteria</taxon>
        <taxon>Pseudomonadati</taxon>
        <taxon>Aquificota</taxon>
        <taxon>Aquificia</taxon>
        <taxon>Desulfurobacteriales</taxon>
        <taxon>Desulfurobacteriaceae</taxon>
        <taxon>Thermovibrio</taxon>
    </lineage>
</organism>
<dbReference type="Pfam" id="PF01367">
    <property type="entry name" value="5_3_exonuc"/>
    <property type="match status" value="1"/>
</dbReference>
<dbReference type="Proteomes" id="UP000280881">
    <property type="component" value="Unassembled WGS sequence"/>
</dbReference>
<evidence type="ECO:0000256" key="7">
    <source>
        <dbReference type="ARBA" id="ARBA00022722"/>
    </source>
</evidence>
<dbReference type="NCBIfam" id="NF004397">
    <property type="entry name" value="PRK05755.1"/>
    <property type="match status" value="1"/>
</dbReference>
<dbReference type="InterPro" id="IPR043502">
    <property type="entry name" value="DNA/RNA_pol_sf"/>
</dbReference>
<dbReference type="InterPro" id="IPR001098">
    <property type="entry name" value="DNA-dir_DNA_pol_A_palm_dom"/>
</dbReference>
<keyword evidence="7" id="KW-0540">Nuclease</keyword>
<dbReference type="Gene3D" id="3.30.70.370">
    <property type="match status" value="1"/>
</dbReference>
<comment type="caution">
    <text evidence="17">The sequence shown here is derived from an EMBL/GenBank/DDBJ whole genome shotgun (WGS) entry which is preliminary data.</text>
</comment>
<dbReference type="RefSeq" id="WP_245939565.1">
    <property type="nucleotide sequence ID" value="NZ_RBIE01000001.1"/>
</dbReference>
<dbReference type="GO" id="GO:0006261">
    <property type="term" value="P:DNA-templated DNA replication"/>
    <property type="evidence" value="ECO:0007669"/>
    <property type="project" value="InterPro"/>
</dbReference>
<dbReference type="PRINTS" id="PR00868">
    <property type="entry name" value="DNAPOLI"/>
</dbReference>
<evidence type="ECO:0000256" key="5">
    <source>
        <dbReference type="ARBA" id="ARBA00022695"/>
    </source>
</evidence>
<evidence type="ECO:0000256" key="13">
    <source>
        <dbReference type="ARBA" id="ARBA00023204"/>
    </source>
</evidence>
<dbReference type="Gene3D" id="3.30.420.10">
    <property type="entry name" value="Ribonuclease H-like superfamily/Ribonuclease H"/>
    <property type="match status" value="1"/>
</dbReference>
<keyword evidence="5" id="KW-0548">Nucleotidyltransferase</keyword>
<keyword evidence="13" id="KW-0234">DNA repair</keyword>
<comment type="similarity">
    <text evidence="1">Belongs to the DNA polymerase type-A family.</text>
</comment>
<evidence type="ECO:0000256" key="14">
    <source>
        <dbReference type="ARBA" id="ARBA00049244"/>
    </source>
</evidence>
<reference evidence="17 18" key="1">
    <citation type="submission" date="2018-10" db="EMBL/GenBank/DDBJ databases">
        <title>Genomic Encyclopedia of Type Strains, Phase IV (KMG-IV): sequencing the most valuable type-strain genomes for metagenomic binning, comparative biology and taxonomic classification.</title>
        <authorList>
            <person name="Goeker M."/>
        </authorList>
    </citation>
    <scope>NUCLEOTIDE SEQUENCE [LARGE SCALE GENOMIC DNA]</scope>
    <source>
        <strain evidence="17 18">DSM 15521</strain>
    </source>
</reference>
<dbReference type="FunFam" id="1.10.150.20:FF:000003">
    <property type="entry name" value="DNA polymerase I"/>
    <property type="match status" value="1"/>
</dbReference>